<organism evidence="3 4">
    <name type="scientific">Pyxidicoccus parkwayensis</name>
    <dbReference type="NCBI Taxonomy" id="2813578"/>
    <lineage>
        <taxon>Bacteria</taxon>
        <taxon>Pseudomonadati</taxon>
        <taxon>Myxococcota</taxon>
        <taxon>Myxococcia</taxon>
        <taxon>Myxococcales</taxon>
        <taxon>Cystobacterineae</taxon>
        <taxon>Myxococcaceae</taxon>
        <taxon>Pyxidicoccus</taxon>
    </lineage>
</organism>
<dbReference type="Proteomes" id="UP000662747">
    <property type="component" value="Chromosome"/>
</dbReference>
<accession>A0ABX7P414</accession>
<evidence type="ECO:0000313" key="3">
    <source>
        <dbReference type="EMBL" id="QSQ25186.1"/>
    </source>
</evidence>
<dbReference type="GO" id="GO:0005524">
    <property type="term" value="F:ATP binding"/>
    <property type="evidence" value="ECO:0007669"/>
    <property type="project" value="UniProtKB-KW"/>
</dbReference>
<sequence length="420" mass="47193">MQELRKYIQDWDGLMALVVDGITEGAHLDFKRDAYSDPRKPQKNQDEDREELRRDAASFANNGGGVLLIGVDEDAQGRAGSIAGIPRPLEHESFVREVLSRFIEPPLTSLQVQTIFAPQDSTRGVVVVQIGEAEPGLPHAVQGKGDGPLDFWIRTDKSKRRMMYLQVRASFRIGDTTITQQSVDALAISEIHKIGYALDDAREEDESRSLELLEELRFYVSENRYGYKVQAEVIEAAGQALHYPRAGISAQVAEEAVNIIKAALPSFHMQVPSRRKITEEDLRLLQLAEMYGHALAYDGAKYLKDLSIISIGSRLMSKLLRISHLNGFDGIKESLLDEFERIREIAAERNLGDAVKVLDYLRDSAFEKAEGPYVPEPKGLEWAIFGWRKLRVQPPSKPRSLRKPKSPQASSSRTSRPRSK</sequence>
<evidence type="ECO:0000256" key="1">
    <source>
        <dbReference type="SAM" id="MobiDB-lite"/>
    </source>
</evidence>
<evidence type="ECO:0000259" key="2">
    <source>
        <dbReference type="Pfam" id="PF04326"/>
    </source>
</evidence>
<evidence type="ECO:0000313" key="4">
    <source>
        <dbReference type="Proteomes" id="UP000662747"/>
    </source>
</evidence>
<name>A0ABX7P414_9BACT</name>
<keyword evidence="4" id="KW-1185">Reference proteome</keyword>
<proteinExistence type="predicted"/>
<dbReference type="EMBL" id="CP071090">
    <property type="protein sequence ID" value="QSQ25186.1"/>
    <property type="molecule type" value="Genomic_DNA"/>
</dbReference>
<protein>
    <submittedName>
        <fullName evidence="3">ATP-binding protein</fullName>
    </submittedName>
</protein>
<feature type="region of interest" description="Disordered" evidence="1">
    <location>
        <begin position="393"/>
        <end position="420"/>
    </location>
</feature>
<feature type="domain" description="Schlafen AlbA-2" evidence="2">
    <location>
        <begin position="24"/>
        <end position="162"/>
    </location>
</feature>
<dbReference type="RefSeq" id="WP_206726743.1">
    <property type="nucleotide sequence ID" value="NZ_CP071090.1"/>
</dbReference>
<keyword evidence="3" id="KW-0067">ATP-binding</keyword>
<gene>
    <name evidence="3" type="ORF">JY651_09750</name>
</gene>
<dbReference type="Gene3D" id="3.30.950.30">
    <property type="entry name" value="Schlafen, AAA domain"/>
    <property type="match status" value="1"/>
</dbReference>
<dbReference type="Pfam" id="PF04326">
    <property type="entry name" value="SLFN_AlbA_2"/>
    <property type="match status" value="1"/>
</dbReference>
<dbReference type="InterPro" id="IPR038461">
    <property type="entry name" value="Schlafen_AlbA_2_dom_sf"/>
</dbReference>
<keyword evidence="3" id="KW-0547">Nucleotide-binding</keyword>
<feature type="region of interest" description="Disordered" evidence="1">
    <location>
        <begin position="33"/>
        <end position="53"/>
    </location>
</feature>
<dbReference type="InterPro" id="IPR007421">
    <property type="entry name" value="Schlafen_AlbA_2_dom"/>
</dbReference>
<reference evidence="3 4" key="1">
    <citation type="submission" date="2021-02" db="EMBL/GenBank/DDBJ databases">
        <title>De Novo genome assembly of isolated myxobacteria.</title>
        <authorList>
            <person name="Stevens D.C."/>
        </authorList>
    </citation>
    <scope>NUCLEOTIDE SEQUENCE [LARGE SCALE GENOMIC DNA]</scope>
    <source>
        <strain evidence="4">SCPEA02</strain>
    </source>
</reference>